<dbReference type="Pfam" id="PF12705">
    <property type="entry name" value="PDDEXK_1"/>
    <property type="match status" value="1"/>
</dbReference>
<keyword evidence="9" id="KW-0234">DNA repair</keyword>
<name>A0A074JZH8_9RHOB</name>
<comment type="caution">
    <text evidence="18">The sequence shown here is derived from an EMBL/GenBank/DDBJ whole genome shotgun (WGS) entry which is preliminary data.</text>
</comment>
<keyword evidence="7 15" id="KW-0067">ATP-binding</keyword>
<dbReference type="InterPro" id="IPR000212">
    <property type="entry name" value="DNA_helicase_UvrD/REP"/>
</dbReference>
<evidence type="ECO:0000256" key="9">
    <source>
        <dbReference type="ARBA" id="ARBA00023204"/>
    </source>
</evidence>
<dbReference type="GO" id="GO:0003677">
    <property type="term" value="F:DNA binding"/>
    <property type="evidence" value="ECO:0007669"/>
    <property type="project" value="UniProtKB-KW"/>
</dbReference>
<evidence type="ECO:0000256" key="11">
    <source>
        <dbReference type="ARBA" id="ARBA00034617"/>
    </source>
</evidence>
<reference evidence="18 19" key="1">
    <citation type="journal article" date="2015" name="Antonie Van Leeuwenhoek">
        <title>Thioclava indica sp. nov., isolated from surface seawater of the Indian Ocean.</title>
        <authorList>
            <person name="Liu Y."/>
            <person name="Lai Q."/>
            <person name="Du J."/>
            <person name="Xu H."/>
            <person name="Jiang L."/>
            <person name="Shao Z."/>
        </authorList>
    </citation>
    <scope>NUCLEOTIDE SEQUENCE [LARGE SCALE GENOMIC DNA]</scope>
    <source>
        <strain evidence="18 19">DT23-4</strain>
    </source>
</reference>
<dbReference type="SUPFAM" id="SSF52540">
    <property type="entry name" value="P-loop containing nucleoside triphosphate hydrolases"/>
    <property type="match status" value="1"/>
</dbReference>
<dbReference type="Gene3D" id="3.40.50.300">
    <property type="entry name" value="P-loop containing nucleotide triphosphate hydrolases"/>
    <property type="match status" value="3"/>
</dbReference>
<evidence type="ECO:0000256" key="13">
    <source>
        <dbReference type="ARBA" id="ARBA00034923"/>
    </source>
</evidence>
<comment type="catalytic activity">
    <reaction evidence="14">
        <text>ATP + H2O = ADP + phosphate + H(+)</text>
        <dbReference type="Rhea" id="RHEA:13065"/>
        <dbReference type="ChEBI" id="CHEBI:15377"/>
        <dbReference type="ChEBI" id="CHEBI:15378"/>
        <dbReference type="ChEBI" id="CHEBI:30616"/>
        <dbReference type="ChEBI" id="CHEBI:43474"/>
        <dbReference type="ChEBI" id="CHEBI:456216"/>
        <dbReference type="EC" id="5.6.2.4"/>
    </reaction>
</comment>
<dbReference type="GO" id="GO:0000725">
    <property type="term" value="P:recombinational repair"/>
    <property type="evidence" value="ECO:0007669"/>
    <property type="project" value="TreeGrafter"/>
</dbReference>
<dbReference type="GO" id="GO:0043138">
    <property type="term" value="F:3'-5' DNA helicase activity"/>
    <property type="evidence" value="ECO:0007669"/>
    <property type="project" value="UniProtKB-EC"/>
</dbReference>
<dbReference type="GO" id="GO:0005829">
    <property type="term" value="C:cytosol"/>
    <property type="evidence" value="ECO:0007669"/>
    <property type="project" value="TreeGrafter"/>
</dbReference>
<evidence type="ECO:0000256" key="10">
    <source>
        <dbReference type="ARBA" id="ARBA00023235"/>
    </source>
</evidence>
<dbReference type="AlphaFoldDB" id="A0A074JZH8"/>
<keyword evidence="19" id="KW-1185">Reference proteome</keyword>
<dbReference type="SUPFAM" id="SSF52980">
    <property type="entry name" value="Restriction endonuclease-like"/>
    <property type="match status" value="1"/>
</dbReference>
<dbReference type="Pfam" id="PF00580">
    <property type="entry name" value="UvrD-helicase"/>
    <property type="match status" value="1"/>
</dbReference>
<sequence length="1130" mass="124157">MSRDEASERQIQASMPRDSVWLGANAGSGKTKVLTDRVARMLLNGTEPQRILCLTYTKAAAAEMQNRLLKLLGGWAMMEESKLRNYLAALGEEGVITDGRLAEARRLFAKAIETPGGLKIQTIHAFCASLLRRFPLEAEVPHGFSEMDDRAGDLMREDLLEEIALGPDRSVLDALLLAYSGEDLESICREIGQNRAYFIPDRSRAEIFSSYGLPDDVTAQTIAARAFEPGDLDLIQGAAPLCLASGTNDQKVGAVFAQIDTLDLTALGKLADVMNLKSGAKVPYGPKGDKLLTRALQEKLGDAVFEALKDLAERVADTREERLAFVAAERSHVLHRFAQIYLPQIARYKAQRGWLDFDDLIERAAALLSNPSVAQWVLFKLDGGIDHILVDEAQDTSPGQWRVIERIADEFTSGQGAREADRTLFVVGDRKQSIYSFQGADLEHFEAMQSHFQAKFEGIGSPLRALELEHSFRSSAAVLRVVDQSFAQGAVQGLGGPPHHIAFQTDLPGRVDLWPVVAQDVANEDSDWQDPVDLVRETSDTVVLARAIAAEIRAMIDQGVQIPDREADTGARRVHEGDFLILVRRRSDLFAETIRACKAANLQVAGADRLKLGAELAVRDIRALLAFLATPEDDLSLAEALRSPLLCWSEAEVYALAHAREGYLWQALRKSEARPDTLKILYDMRDHADFLRPFELVERLLTRHGGRERLLARLGAEAEDGIDELISQALAFERSEVPSLTGFLGWLEADEVEVKRQLEGAGRAIRVMTVHGSKGLESPIVILPDTAERKPKNDAQVVKLAGDVAGWSVTKDLAPDAQRQAQEETAARREAESLRLLYVAMTRAEKWLIVAAAGKTGEGEDSWYSRIAEGMEKAGTETFSGYSAPLNDLGQIQRHSHAKWPEALADTPAETQTSAMAVLPKWAHEAAPKIHEAEMALSPSNLGGAKVLPGEGAILDEDAAKQRGRQLHLLLEHLPQRDKAEWPEVARSLLGYGEDALLWAEIEPVLAEASRVLDAPHMAEWLGEGALAEVEISAELPELGNRRIHGFIDRLVIGDDEIRVLDYKSNAVVPDHPDQVPEGLVRQMAAYRGALRLIHPDKLVRCAILWTASGEVMPLGDAQLDASLRTPPVS</sequence>
<dbReference type="InterPro" id="IPR038726">
    <property type="entry name" value="PDDEXK_AddAB-type"/>
</dbReference>
<dbReference type="PROSITE" id="PS51217">
    <property type="entry name" value="UVRD_HELICASE_CTER"/>
    <property type="match status" value="1"/>
</dbReference>
<dbReference type="PANTHER" id="PTHR11070">
    <property type="entry name" value="UVRD / RECB / PCRA DNA HELICASE FAMILY MEMBER"/>
    <property type="match status" value="1"/>
</dbReference>
<evidence type="ECO:0000256" key="3">
    <source>
        <dbReference type="ARBA" id="ARBA00022763"/>
    </source>
</evidence>
<dbReference type="Proteomes" id="UP000027471">
    <property type="component" value="Unassembled WGS sequence"/>
</dbReference>
<dbReference type="STRING" id="1353528.DT23_09645"/>
<dbReference type="EC" id="5.6.2.4" evidence="12"/>
<proteinExistence type="predicted"/>
<dbReference type="GO" id="GO:0033202">
    <property type="term" value="C:DNA helicase complex"/>
    <property type="evidence" value="ECO:0007669"/>
    <property type="project" value="TreeGrafter"/>
</dbReference>
<evidence type="ECO:0000256" key="4">
    <source>
        <dbReference type="ARBA" id="ARBA00022801"/>
    </source>
</evidence>
<feature type="domain" description="UvrD-like helicase ATP-binding" evidence="16">
    <location>
        <begin position="3"/>
        <end position="475"/>
    </location>
</feature>
<dbReference type="Gene3D" id="1.10.486.10">
    <property type="entry name" value="PCRA, domain 4"/>
    <property type="match status" value="1"/>
</dbReference>
<evidence type="ECO:0000313" key="18">
    <source>
        <dbReference type="EMBL" id="KEO61345.1"/>
    </source>
</evidence>
<dbReference type="InterPro" id="IPR011604">
    <property type="entry name" value="PDDEXK-like_dom_sf"/>
</dbReference>
<evidence type="ECO:0000313" key="19">
    <source>
        <dbReference type="Proteomes" id="UP000027471"/>
    </source>
</evidence>
<dbReference type="NCBIfam" id="TIGR02784">
    <property type="entry name" value="addA_alphas"/>
    <property type="match status" value="1"/>
</dbReference>
<dbReference type="RefSeq" id="WP_038127959.1">
    <property type="nucleotide sequence ID" value="NZ_AUNB01000002.1"/>
</dbReference>
<dbReference type="PANTHER" id="PTHR11070:SF2">
    <property type="entry name" value="ATP-DEPENDENT DNA HELICASE SRS2"/>
    <property type="match status" value="1"/>
</dbReference>
<dbReference type="PROSITE" id="PS51198">
    <property type="entry name" value="UVRD_HELICASE_ATP_BIND"/>
    <property type="match status" value="1"/>
</dbReference>
<dbReference type="Pfam" id="PF13361">
    <property type="entry name" value="UvrD_C"/>
    <property type="match status" value="1"/>
</dbReference>
<evidence type="ECO:0000256" key="12">
    <source>
        <dbReference type="ARBA" id="ARBA00034808"/>
    </source>
</evidence>
<evidence type="ECO:0000259" key="16">
    <source>
        <dbReference type="PROSITE" id="PS51198"/>
    </source>
</evidence>
<keyword evidence="6" id="KW-0269">Exonuclease</keyword>
<evidence type="ECO:0000256" key="2">
    <source>
        <dbReference type="ARBA" id="ARBA00022741"/>
    </source>
</evidence>
<dbReference type="EMBL" id="AUNB01000002">
    <property type="protein sequence ID" value="KEO61345.1"/>
    <property type="molecule type" value="Genomic_DNA"/>
</dbReference>
<feature type="binding site" evidence="15">
    <location>
        <begin position="24"/>
        <end position="31"/>
    </location>
    <ligand>
        <name>ATP</name>
        <dbReference type="ChEBI" id="CHEBI:30616"/>
    </ligand>
</feature>
<dbReference type="Gene3D" id="3.30.160.800">
    <property type="match status" value="1"/>
</dbReference>
<keyword evidence="3" id="KW-0227">DNA damage</keyword>
<dbReference type="Gene3D" id="3.90.320.10">
    <property type="match status" value="1"/>
</dbReference>
<accession>A0A074JZH8</accession>
<dbReference type="InterPro" id="IPR014017">
    <property type="entry name" value="DNA_helicase_UvrD-like_C"/>
</dbReference>
<evidence type="ECO:0000259" key="17">
    <source>
        <dbReference type="PROSITE" id="PS51217"/>
    </source>
</evidence>
<keyword evidence="4 15" id="KW-0378">Hydrolase</keyword>
<keyword evidence="10" id="KW-0413">Isomerase</keyword>
<organism evidence="18 19">
    <name type="scientific">Thioclava indica</name>
    <dbReference type="NCBI Taxonomy" id="1353528"/>
    <lineage>
        <taxon>Bacteria</taxon>
        <taxon>Pseudomonadati</taxon>
        <taxon>Pseudomonadota</taxon>
        <taxon>Alphaproteobacteria</taxon>
        <taxon>Rhodobacterales</taxon>
        <taxon>Paracoccaceae</taxon>
        <taxon>Thioclava</taxon>
    </lineage>
</organism>
<dbReference type="GO" id="GO:0004527">
    <property type="term" value="F:exonuclease activity"/>
    <property type="evidence" value="ECO:0007669"/>
    <property type="project" value="UniProtKB-KW"/>
</dbReference>
<comment type="catalytic activity">
    <reaction evidence="11">
        <text>Couples ATP hydrolysis with the unwinding of duplex DNA by translocating in the 3'-5' direction.</text>
        <dbReference type="EC" id="5.6.2.4"/>
    </reaction>
</comment>
<dbReference type="OrthoDB" id="9810135at2"/>
<evidence type="ECO:0000256" key="7">
    <source>
        <dbReference type="ARBA" id="ARBA00022840"/>
    </source>
</evidence>
<protein>
    <recommendedName>
        <fullName evidence="12">DNA 3'-5' helicase</fullName>
        <ecNumber evidence="12">5.6.2.4</ecNumber>
    </recommendedName>
    <alternativeName>
        <fullName evidence="13">DNA 3'-5' helicase II</fullName>
    </alternativeName>
</protein>
<evidence type="ECO:0000256" key="15">
    <source>
        <dbReference type="PROSITE-ProRule" id="PRU00560"/>
    </source>
</evidence>
<dbReference type="GO" id="GO:0005524">
    <property type="term" value="F:ATP binding"/>
    <property type="evidence" value="ECO:0007669"/>
    <property type="project" value="UniProtKB-UniRule"/>
</dbReference>
<keyword evidence="2 15" id="KW-0547">Nucleotide-binding</keyword>
<dbReference type="InterPro" id="IPR011335">
    <property type="entry name" value="Restrct_endonuc-II-like"/>
</dbReference>
<dbReference type="eggNOG" id="COG1074">
    <property type="taxonomic scope" value="Bacteria"/>
</dbReference>
<evidence type="ECO:0000256" key="8">
    <source>
        <dbReference type="ARBA" id="ARBA00023125"/>
    </source>
</evidence>
<evidence type="ECO:0000256" key="6">
    <source>
        <dbReference type="ARBA" id="ARBA00022839"/>
    </source>
</evidence>
<keyword evidence="8" id="KW-0238">DNA-binding</keyword>
<dbReference type="InterPro" id="IPR014016">
    <property type="entry name" value="UvrD-like_ATP-bd"/>
</dbReference>
<evidence type="ECO:0000256" key="1">
    <source>
        <dbReference type="ARBA" id="ARBA00022722"/>
    </source>
</evidence>
<evidence type="ECO:0000256" key="5">
    <source>
        <dbReference type="ARBA" id="ARBA00022806"/>
    </source>
</evidence>
<feature type="domain" description="UvrD-like helicase C-terminal" evidence="17">
    <location>
        <begin position="501"/>
        <end position="775"/>
    </location>
</feature>
<gene>
    <name evidence="18" type="ORF">DT23_09645</name>
</gene>
<keyword evidence="1" id="KW-0540">Nuclease</keyword>
<dbReference type="InterPro" id="IPR014151">
    <property type="entry name" value="DNA_helicase_AddA"/>
</dbReference>
<dbReference type="InterPro" id="IPR027417">
    <property type="entry name" value="P-loop_NTPase"/>
</dbReference>
<keyword evidence="5 15" id="KW-0347">Helicase</keyword>
<evidence type="ECO:0000256" key="14">
    <source>
        <dbReference type="ARBA" id="ARBA00048988"/>
    </source>
</evidence>